<dbReference type="Proteomes" id="UP000480178">
    <property type="component" value="Chromosome"/>
</dbReference>
<dbReference type="KEGG" id="rhoz:GXP67_00375"/>
<sequence>MDEKALHEKIKNLRPELQEKVEDYVDFLIDKYQVQLKEPLYLSKEWFALKAQRDNYSIMQTAKSQAFEEGRKEVSIKTARALKENGYTVEKIADLTGLTKQQIEKL</sequence>
<name>A0A6C0GBC4_9BACT</name>
<keyword evidence="2" id="KW-1185">Reference proteome</keyword>
<dbReference type="AlphaFoldDB" id="A0A6C0GBC4"/>
<evidence type="ECO:0000313" key="1">
    <source>
        <dbReference type="EMBL" id="QHT65236.1"/>
    </source>
</evidence>
<protein>
    <recommendedName>
        <fullName evidence="3">DUF2281 domain-containing protein</fullName>
    </recommendedName>
</protein>
<evidence type="ECO:0008006" key="3">
    <source>
        <dbReference type="Google" id="ProtNLM"/>
    </source>
</evidence>
<dbReference type="RefSeq" id="WP_162441324.1">
    <property type="nucleotide sequence ID" value="NZ_CP048222.1"/>
</dbReference>
<evidence type="ECO:0000313" key="2">
    <source>
        <dbReference type="Proteomes" id="UP000480178"/>
    </source>
</evidence>
<reference evidence="1 2" key="1">
    <citation type="submission" date="2020-01" db="EMBL/GenBank/DDBJ databases">
        <authorList>
            <person name="Kim M.K."/>
        </authorList>
    </citation>
    <scope>NUCLEOTIDE SEQUENCE [LARGE SCALE GENOMIC DNA]</scope>
    <source>
        <strain evidence="1 2">172606-1</strain>
    </source>
</reference>
<organism evidence="1 2">
    <name type="scientific">Rhodocytophaga rosea</name>
    <dbReference type="NCBI Taxonomy" id="2704465"/>
    <lineage>
        <taxon>Bacteria</taxon>
        <taxon>Pseudomonadati</taxon>
        <taxon>Bacteroidota</taxon>
        <taxon>Cytophagia</taxon>
        <taxon>Cytophagales</taxon>
        <taxon>Rhodocytophagaceae</taxon>
        <taxon>Rhodocytophaga</taxon>
    </lineage>
</organism>
<gene>
    <name evidence="1" type="ORF">GXP67_00375</name>
</gene>
<accession>A0A6C0GBC4</accession>
<dbReference type="EMBL" id="CP048222">
    <property type="protein sequence ID" value="QHT65236.1"/>
    <property type="molecule type" value="Genomic_DNA"/>
</dbReference>
<proteinExistence type="predicted"/>